<dbReference type="HOGENOM" id="CLU_3315629_0_0_6"/>
<accession>I3URS9</accession>
<gene>
    <name evidence="1" type="ORF">YSA_02633</name>
</gene>
<dbReference type="EMBL" id="CP003588">
    <property type="protein sequence ID" value="AFK68200.1"/>
    <property type="molecule type" value="Genomic_DNA"/>
</dbReference>
<evidence type="ECO:0000313" key="2">
    <source>
        <dbReference type="Proteomes" id="UP000005268"/>
    </source>
</evidence>
<organism evidence="1 2">
    <name type="scientific">Pseudomonas putida ND6</name>
    <dbReference type="NCBI Taxonomy" id="231023"/>
    <lineage>
        <taxon>Bacteria</taxon>
        <taxon>Pseudomonadati</taxon>
        <taxon>Pseudomonadota</taxon>
        <taxon>Gammaproteobacteria</taxon>
        <taxon>Pseudomonadales</taxon>
        <taxon>Pseudomonadaceae</taxon>
        <taxon>Pseudomonas</taxon>
    </lineage>
</organism>
<protein>
    <submittedName>
        <fullName evidence="1">Uncharacterized protein</fullName>
    </submittedName>
</protein>
<dbReference type="Proteomes" id="UP000005268">
    <property type="component" value="Chromosome"/>
</dbReference>
<dbReference type="KEGG" id="ppi:YSA_02633"/>
<evidence type="ECO:0000313" key="1">
    <source>
        <dbReference type="EMBL" id="AFK68200.1"/>
    </source>
</evidence>
<sequence>MLFVDYRRTRLNLLRDLWSSYHSSISDGTLMLLNCHHWS</sequence>
<dbReference type="AlphaFoldDB" id="I3URS9"/>
<name>I3URS9_PSEPU</name>
<proteinExistence type="predicted"/>
<reference evidence="1 2" key="1">
    <citation type="journal article" date="2012" name="J. Bacteriol.">
        <title>Complete Genome Sequence of the Naphthalene-Degrading Pseudomonas putida Strain ND6.</title>
        <authorList>
            <person name="Li S."/>
            <person name="Zhao H."/>
            <person name="Li Y."/>
            <person name="Niu S."/>
            <person name="Cai B."/>
        </authorList>
    </citation>
    <scope>NUCLEOTIDE SEQUENCE [LARGE SCALE GENOMIC DNA]</scope>
    <source>
        <strain evidence="1 2">ND6</strain>
    </source>
</reference>